<dbReference type="EMBL" id="CP029487">
    <property type="protein sequence ID" value="QCT71899.1"/>
    <property type="molecule type" value="Genomic_DNA"/>
</dbReference>
<dbReference type="GO" id="GO:0015948">
    <property type="term" value="P:methanogenesis"/>
    <property type="evidence" value="ECO:0007669"/>
    <property type="project" value="InterPro"/>
</dbReference>
<dbReference type="InterPro" id="IPR010426">
    <property type="entry name" value="MTTB_MeTrfase"/>
</dbReference>
<dbReference type="InterPro" id="IPR038601">
    <property type="entry name" value="MttB-like_sf"/>
</dbReference>
<dbReference type="Pfam" id="PF06253">
    <property type="entry name" value="MTTB"/>
    <property type="match status" value="1"/>
</dbReference>
<organism evidence="4 5">
    <name type="scientific">Eubacterium maltosivorans</name>
    <dbReference type="NCBI Taxonomy" id="2041044"/>
    <lineage>
        <taxon>Bacteria</taxon>
        <taxon>Bacillati</taxon>
        <taxon>Bacillota</taxon>
        <taxon>Clostridia</taxon>
        <taxon>Eubacteriales</taxon>
        <taxon>Eubacteriaceae</taxon>
        <taxon>Eubacterium</taxon>
    </lineage>
</organism>
<evidence type="ECO:0000313" key="5">
    <source>
        <dbReference type="Proteomes" id="UP000218387"/>
    </source>
</evidence>
<keyword evidence="2 4" id="KW-0489">Methyltransferase</keyword>
<name>A0A4P9C8N3_EUBML</name>
<accession>A0A4P9C8N3</accession>
<dbReference type="KEGG" id="emt:CPZ25_011345"/>
<evidence type="ECO:0000256" key="2">
    <source>
        <dbReference type="ARBA" id="ARBA00022603"/>
    </source>
</evidence>
<dbReference type="GO" id="GO:0008168">
    <property type="term" value="F:methyltransferase activity"/>
    <property type="evidence" value="ECO:0007669"/>
    <property type="project" value="UniProtKB-KW"/>
</dbReference>
<sequence>MYLNRNLHEKFMSPNDIQMIHEYTLKVLDEIGIIFESERALEVFKHHGARVDGETVYISEQLLHEALKTAPSEFELFALDNSVKIGKRYEPVTVGNPAHFQIIHTDGSIKNTTLDDVVNFHKLAETSEVIRMSTSVGYDTDDIDKTLDNMYMPYVALGLKYSSKPVYQANAVTPLNWKNKDLTEAAREIAVFHKKFFDIWDKPVVLSNLALLSPLAVGSEVLANMFGLIEENQPVIFIDCGMTNLTSPPTLMGSIIQSNATLLAAIVLTQLVNPGVPAMFGSVSGPTDMRTLQLAVGAPESMLIQMGLLAMGRFYNLPIRTGVGVSSALDADYQAGAETMMMLTTGLVGKSDFILNTAGPLATYNMGSYEKYVLDEITASYLKRVNQGIMISDKKACFDLMKKVGPRGDYLKGRTSRDYREEHYLPKIFNRHGGNSTVLIEQNGTLRDRAGREVKERLEAYQLPETTKTQQKLLNEYLPPQFRY</sequence>
<gene>
    <name evidence="4" type="ORF">CPZ25_011345</name>
</gene>
<dbReference type="Gene3D" id="3.20.20.480">
    <property type="entry name" value="Trimethylamine methyltransferase-like"/>
    <property type="match status" value="1"/>
</dbReference>
<reference evidence="4 5" key="1">
    <citation type="submission" date="2018-05" db="EMBL/GenBank/DDBJ databases">
        <title>Genome comparison of Eubacterium sp.</title>
        <authorList>
            <person name="Feng Y."/>
            <person name="Sanchez-Andrea I."/>
            <person name="Stams A.J.M."/>
            <person name="De Vos W.M."/>
        </authorList>
    </citation>
    <scope>NUCLEOTIDE SEQUENCE [LARGE SCALE GENOMIC DNA]</scope>
    <source>
        <strain evidence="4 5">YI</strain>
    </source>
</reference>
<proteinExistence type="inferred from homology"/>
<dbReference type="Proteomes" id="UP000218387">
    <property type="component" value="Chromosome"/>
</dbReference>
<keyword evidence="3 4" id="KW-0808">Transferase</keyword>
<dbReference type="GO" id="GO:0032259">
    <property type="term" value="P:methylation"/>
    <property type="evidence" value="ECO:0007669"/>
    <property type="project" value="UniProtKB-KW"/>
</dbReference>
<protein>
    <submittedName>
        <fullName evidence="4">Trimethylamine methyltransferase</fullName>
    </submittedName>
</protein>
<comment type="similarity">
    <text evidence="1">Belongs to the trimethylamine methyltransferase family.</text>
</comment>
<dbReference type="AlphaFoldDB" id="A0A4P9C8N3"/>
<keyword evidence="5" id="KW-1185">Reference proteome</keyword>
<evidence type="ECO:0000256" key="3">
    <source>
        <dbReference type="ARBA" id="ARBA00022679"/>
    </source>
</evidence>
<evidence type="ECO:0000256" key="1">
    <source>
        <dbReference type="ARBA" id="ARBA00007137"/>
    </source>
</evidence>
<dbReference type="RefSeq" id="WP_074617785.1">
    <property type="nucleotide sequence ID" value="NZ_CP029487.1"/>
</dbReference>
<evidence type="ECO:0000313" key="4">
    <source>
        <dbReference type="EMBL" id="QCT71899.1"/>
    </source>
</evidence>